<dbReference type="SMART" id="SM01217">
    <property type="entry name" value="Fn3_like"/>
    <property type="match status" value="1"/>
</dbReference>
<feature type="transmembrane region" description="Helical" evidence="3">
    <location>
        <begin position="947"/>
        <end position="971"/>
    </location>
</feature>
<dbReference type="Pfam" id="PF14310">
    <property type="entry name" value="Fn3-like"/>
    <property type="match status" value="1"/>
</dbReference>
<keyword evidence="2 5" id="KW-0378">Hydrolase</keyword>
<dbReference type="RefSeq" id="WP_295368797.1">
    <property type="nucleotide sequence ID" value="NZ_DYUC01000105.1"/>
</dbReference>
<proteinExistence type="inferred from homology"/>
<evidence type="ECO:0000256" key="1">
    <source>
        <dbReference type="ARBA" id="ARBA00005336"/>
    </source>
</evidence>
<keyword evidence="3" id="KW-0812">Transmembrane</keyword>
<dbReference type="SUPFAM" id="SSF52279">
    <property type="entry name" value="Beta-D-glucan exohydrolase, C-terminal domain"/>
    <property type="match status" value="1"/>
</dbReference>
<evidence type="ECO:0000259" key="4">
    <source>
        <dbReference type="SMART" id="SM01217"/>
    </source>
</evidence>
<dbReference type="Gene3D" id="3.40.50.1700">
    <property type="entry name" value="Glycoside hydrolase family 3 C-terminal domain"/>
    <property type="match status" value="1"/>
</dbReference>
<reference evidence="5" key="1">
    <citation type="journal article" date="2021" name="PeerJ">
        <title>Extensive microbial diversity within the chicken gut microbiome revealed by metagenomics and culture.</title>
        <authorList>
            <person name="Gilroy R."/>
            <person name="Ravi A."/>
            <person name="Getino M."/>
            <person name="Pursley I."/>
            <person name="Horton D.L."/>
            <person name="Alikhan N.F."/>
            <person name="Baker D."/>
            <person name="Gharbi K."/>
            <person name="Hall N."/>
            <person name="Watson M."/>
            <person name="Adriaenssens E.M."/>
            <person name="Foster-Nyarko E."/>
            <person name="Jarju S."/>
            <person name="Secka A."/>
            <person name="Antonio M."/>
            <person name="Oren A."/>
            <person name="Chaudhuri R.R."/>
            <person name="La Ragione R."/>
            <person name="Hildebrand F."/>
            <person name="Pallen M.J."/>
        </authorList>
    </citation>
    <scope>NUCLEOTIDE SEQUENCE</scope>
    <source>
        <strain evidence="5">CHK179-5677</strain>
    </source>
</reference>
<dbReference type="PANTHER" id="PTHR42715">
    <property type="entry name" value="BETA-GLUCOSIDASE"/>
    <property type="match status" value="1"/>
</dbReference>
<dbReference type="PRINTS" id="PR00133">
    <property type="entry name" value="GLHYDRLASE3"/>
</dbReference>
<dbReference type="InterPro" id="IPR026891">
    <property type="entry name" value="Fn3-like"/>
</dbReference>
<dbReference type="SUPFAM" id="SSF51445">
    <property type="entry name" value="(Trans)glycosidases"/>
    <property type="match status" value="1"/>
</dbReference>
<dbReference type="Pfam" id="PF00933">
    <property type="entry name" value="Glyco_hydro_3"/>
    <property type="match status" value="1"/>
</dbReference>
<dbReference type="InterPro" id="IPR017853">
    <property type="entry name" value="GH"/>
</dbReference>
<dbReference type="Gene3D" id="3.20.20.300">
    <property type="entry name" value="Glycoside hydrolase, family 3, N-terminal domain"/>
    <property type="match status" value="1"/>
</dbReference>
<evidence type="ECO:0000313" key="6">
    <source>
        <dbReference type="Proteomes" id="UP000760668"/>
    </source>
</evidence>
<feature type="domain" description="Fibronectin type III-like" evidence="4">
    <location>
        <begin position="433"/>
        <end position="511"/>
    </location>
</feature>
<reference evidence="5" key="2">
    <citation type="submission" date="2021-09" db="EMBL/GenBank/DDBJ databases">
        <authorList>
            <person name="Gilroy R."/>
        </authorList>
    </citation>
    <scope>NUCLEOTIDE SEQUENCE</scope>
    <source>
        <strain evidence="5">CHK179-5677</strain>
    </source>
</reference>
<protein>
    <submittedName>
        <fullName evidence="5">Glycoside hydrolase family 3 C-terminal domain-containing protein</fullName>
    </submittedName>
</protein>
<dbReference type="Gene3D" id="2.60.40.10">
    <property type="entry name" value="Immunoglobulins"/>
    <property type="match status" value="1"/>
</dbReference>
<accession>A0A921MNE8</accession>
<sequence>MKRKAAILRGVAGIMAFLFFLCTAATTLTFHYAGVINQALGVSTTQIIHSDDAAAAGAVVYDNEYGTDPSNNQAALMLEMDVAAENIRQAEEGSVLLTNNGALPLAKGAGVTLFGNGAFHPVGTSTSTPFESIAASTLTSALQDALGAENVNATLGDTAYASLGTTSITSVAEAPIADVRAQESSWQSSCNDAAIVVLSRAGSESNDASLYNDDGNHYLGLSDNEADLMAYLQSQKESGVFGSIIVLINSEQAMELDWLDDYGVDACMLVGRPGAVGYTGVVNLLVGAANPSGRVVDTYAANSLSAPAVTYAGNNTQQWSNLDWVAANNPDWGADGTSESNWILYAEGIYTGYKYYETRYEDTVLGAGNAASAAGSSTGGAWSYSDEVVFSFGHGLSYTTFTQTLDSVEYDPNTDSYLVDVTVTNTGGMAGMDVVEVYAQTPYGDYEKQNRVEKAAVQFVGMGKTDTLEPGESETVTVEVDRYFLASYDAYGAAGYILSAGDYYLAIGSSAHDALNNILAAKGFTTADGMDYDGDAGKTHTWNQAELDTESYDLSRITGVEVTNLFDKADINYYGYEFTYLSRSDWEGTYPAEAIEVAMTEEMLEDAIPDWYNAADYDTGEEFTFGADNGLTFADLYYTDFDDEETWNAFLDQLTVEEMLSLISDNDGYDAIESVGMPGANRTDDNTGIGNLVCNNSSCIGWVSEVTTSRTWNTERFDQRGRLLGIEALFCGATEIWYGGGDLHRTPFGGRNHQYWSEDGNFGYIVGTHEAAAMQAVGTTFCIKHFALNDQDYARDGVATFTNEQALRENYLRAFEGAFCEGGALSVMTAFNRIGCVPNNANSALLDGVLRGEWGFQGHVTSDGYSSYAYKNHFAEFLVTGQDYYCLDAGAYRNAIQSLIDSGDTAIISHLREAAKHDLYVLSRTWSINGLTSGSTILTIVPGWQKALLIATAVLGVGFVACTAASAAMVYKKKHIAEVK</sequence>
<dbReference type="InterPro" id="IPR013783">
    <property type="entry name" value="Ig-like_fold"/>
</dbReference>
<comment type="similarity">
    <text evidence="1">Belongs to the glycosyl hydrolase 3 family.</text>
</comment>
<dbReference type="InterPro" id="IPR050288">
    <property type="entry name" value="Cellulose_deg_GH3"/>
</dbReference>
<dbReference type="InterPro" id="IPR002772">
    <property type="entry name" value="Glyco_hydro_3_C"/>
</dbReference>
<keyword evidence="3" id="KW-1133">Transmembrane helix</keyword>
<evidence type="ECO:0000313" key="5">
    <source>
        <dbReference type="EMBL" id="HJG87422.1"/>
    </source>
</evidence>
<dbReference type="EMBL" id="DYUC01000105">
    <property type="protein sequence ID" value="HJG87422.1"/>
    <property type="molecule type" value="Genomic_DNA"/>
</dbReference>
<evidence type="ECO:0000256" key="3">
    <source>
        <dbReference type="SAM" id="Phobius"/>
    </source>
</evidence>
<dbReference type="Pfam" id="PF01915">
    <property type="entry name" value="Glyco_hydro_3_C"/>
    <property type="match status" value="1"/>
</dbReference>
<dbReference type="InterPro" id="IPR001764">
    <property type="entry name" value="Glyco_hydro_3_N"/>
</dbReference>
<dbReference type="Proteomes" id="UP000760668">
    <property type="component" value="Unassembled WGS sequence"/>
</dbReference>
<dbReference type="GO" id="GO:0005975">
    <property type="term" value="P:carbohydrate metabolic process"/>
    <property type="evidence" value="ECO:0007669"/>
    <property type="project" value="InterPro"/>
</dbReference>
<evidence type="ECO:0000256" key="2">
    <source>
        <dbReference type="ARBA" id="ARBA00022801"/>
    </source>
</evidence>
<organism evidence="5 6">
    <name type="scientific">Pseudoflavonifractor capillosus</name>
    <dbReference type="NCBI Taxonomy" id="106588"/>
    <lineage>
        <taxon>Bacteria</taxon>
        <taxon>Bacillati</taxon>
        <taxon>Bacillota</taxon>
        <taxon>Clostridia</taxon>
        <taxon>Eubacteriales</taxon>
        <taxon>Oscillospiraceae</taxon>
        <taxon>Pseudoflavonifractor</taxon>
    </lineage>
</organism>
<dbReference type="InterPro" id="IPR036962">
    <property type="entry name" value="Glyco_hydro_3_N_sf"/>
</dbReference>
<dbReference type="InterPro" id="IPR036881">
    <property type="entry name" value="Glyco_hydro_3_C_sf"/>
</dbReference>
<comment type="caution">
    <text evidence="5">The sequence shown here is derived from an EMBL/GenBank/DDBJ whole genome shotgun (WGS) entry which is preliminary data.</text>
</comment>
<name>A0A921MNE8_9FIRM</name>
<dbReference type="AlphaFoldDB" id="A0A921MNE8"/>
<keyword evidence="3" id="KW-0472">Membrane</keyword>
<dbReference type="PANTHER" id="PTHR42715:SF10">
    <property type="entry name" value="BETA-GLUCOSIDASE"/>
    <property type="match status" value="1"/>
</dbReference>
<dbReference type="GO" id="GO:0004553">
    <property type="term" value="F:hydrolase activity, hydrolyzing O-glycosyl compounds"/>
    <property type="evidence" value="ECO:0007669"/>
    <property type="project" value="InterPro"/>
</dbReference>
<gene>
    <name evidence="5" type="ORF">K8V01_10450</name>
</gene>